<protein>
    <submittedName>
        <fullName evidence="2">Antibiotic biosynthesis monooxygenase</fullName>
        <ecNumber evidence="2">1.14.-.-</ecNumber>
    </submittedName>
</protein>
<dbReference type="Pfam" id="PF03992">
    <property type="entry name" value="ABM"/>
    <property type="match status" value="1"/>
</dbReference>
<reference evidence="2 3" key="1">
    <citation type="submission" date="2024-04" db="EMBL/GenBank/DDBJ databases">
        <title>Isolation of an actinomycete strain from pig manure.</title>
        <authorList>
            <person name="Gong T."/>
            <person name="Yu Z."/>
            <person name="An M."/>
            <person name="Wei C."/>
            <person name="Yang W."/>
            <person name="Liu L."/>
        </authorList>
    </citation>
    <scope>NUCLEOTIDE SEQUENCE [LARGE SCALE GENOMIC DNA]</scope>
    <source>
        <strain evidence="2 3">ZF39</strain>
    </source>
</reference>
<evidence type="ECO:0000313" key="2">
    <source>
        <dbReference type="EMBL" id="XAN08889.1"/>
    </source>
</evidence>
<gene>
    <name evidence="2" type="ORF">AADG42_16770</name>
</gene>
<dbReference type="Gene3D" id="3.30.70.100">
    <property type="match status" value="1"/>
</dbReference>
<organism evidence="2 3">
    <name type="scientific">Ammonicoccus fulvus</name>
    <dbReference type="NCBI Taxonomy" id="3138240"/>
    <lineage>
        <taxon>Bacteria</taxon>
        <taxon>Bacillati</taxon>
        <taxon>Actinomycetota</taxon>
        <taxon>Actinomycetes</taxon>
        <taxon>Propionibacteriales</taxon>
        <taxon>Propionibacteriaceae</taxon>
        <taxon>Ammonicoccus</taxon>
    </lineage>
</organism>
<dbReference type="GO" id="GO:0004497">
    <property type="term" value="F:monooxygenase activity"/>
    <property type="evidence" value="ECO:0007669"/>
    <property type="project" value="UniProtKB-KW"/>
</dbReference>
<feature type="domain" description="ABM" evidence="1">
    <location>
        <begin position="3"/>
        <end position="95"/>
    </location>
</feature>
<keyword evidence="3" id="KW-1185">Reference proteome</keyword>
<dbReference type="SUPFAM" id="SSF54909">
    <property type="entry name" value="Dimeric alpha+beta barrel"/>
    <property type="match status" value="1"/>
</dbReference>
<dbReference type="EMBL" id="CP154795">
    <property type="protein sequence ID" value="XAN08889.1"/>
    <property type="molecule type" value="Genomic_DNA"/>
</dbReference>
<evidence type="ECO:0000313" key="3">
    <source>
        <dbReference type="Proteomes" id="UP001442841"/>
    </source>
</evidence>
<sequence>MSVLEIAHFTVTPGSAPDFIAAYRQGRQLLTELAECRRVTMTQGIESPDTFRLLVEWDSVEAHVEKFRNDADRYGQWRGLIGPFFAEPPLVEHYLDVDAQE</sequence>
<keyword evidence="2" id="KW-0503">Monooxygenase</keyword>
<dbReference type="InterPro" id="IPR007138">
    <property type="entry name" value="ABM_dom"/>
</dbReference>
<evidence type="ECO:0000259" key="1">
    <source>
        <dbReference type="PROSITE" id="PS51725"/>
    </source>
</evidence>
<name>A0ABZ3FUX8_9ACTN</name>
<dbReference type="Proteomes" id="UP001442841">
    <property type="component" value="Chromosome"/>
</dbReference>
<dbReference type="PROSITE" id="PS51725">
    <property type="entry name" value="ABM"/>
    <property type="match status" value="1"/>
</dbReference>
<accession>A0ABZ3FUX8</accession>
<dbReference type="InterPro" id="IPR011008">
    <property type="entry name" value="Dimeric_a/b-barrel"/>
</dbReference>
<dbReference type="EC" id="1.14.-.-" evidence="2"/>
<dbReference type="RefSeq" id="WP_425310320.1">
    <property type="nucleotide sequence ID" value="NZ_CP154795.1"/>
</dbReference>
<proteinExistence type="predicted"/>
<keyword evidence="2" id="KW-0560">Oxidoreductase</keyword>